<name>A0A7W7V971_9GAMM</name>
<dbReference type="EMBL" id="JACHHX010000003">
    <property type="protein sequence ID" value="MBB5014686.1"/>
    <property type="molecule type" value="Genomic_DNA"/>
</dbReference>
<dbReference type="InterPro" id="IPR008972">
    <property type="entry name" value="Cupredoxin"/>
</dbReference>
<gene>
    <name evidence="3" type="ORF">HNQ58_000562</name>
</gene>
<proteinExistence type="predicted"/>
<dbReference type="Proteomes" id="UP000519004">
    <property type="component" value="Unassembled WGS sequence"/>
</dbReference>
<dbReference type="Gene3D" id="2.60.40.420">
    <property type="entry name" value="Cupredoxins - blue copper proteins"/>
    <property type="match status" value="1"/>
</dbReference>
<dbReference type="RefSeq" id="WP_183947271.1">
    <property type="nucleotide sequence ID" value="NZ_JACHHX010000003.1"/>
</dbReference>
<evidence type="ECO:0000313" key="3">
    <source>
        <dbReference type="EMBL" id="MBB5014686.1"/>
    </source>
</evidence>
<sequence>MATRLRAALLAGLLVLAALPAAAVEVRVLSEGRPVANAVVTLSPVGRAATVTPMEAVMDQVNSEFEPRVLVVTKGSRVHFPNRDRIRHQVYSFSPAKRFELPLYTGTPPEPVLFDRTGVVTLGCNIHDWMKGYIVVVDTPHFALSDAEGRVRLEAPPGEYLLTAWHERLPSIDAAPKRRLTLPVAAAEVLELPLAPPPPPRGDERLRALQERLRTPSRP</sequence>
<organism evidence="3 4">
    <name type="scientific">Rehaibacterium terrae</name>
    <dbReference type="NCBI Taxonomy" id="1341696"/>
    <lineage>
        <taxon>Bacteria</taxon>
        <taxon>Pseudomonadati</taxon>
        <taxon>Pseudomonadota</taxon>
        <taxon>Gammaproteobacteria</taxon>
        <taxon>Lysobacterales</taxon>
        <taxon>Lysobacteraceae</taxon>
        <taxon>Rehaibacterium</taxon>
    </lineage>
</organism>
<evidence type="ECO:0000256" key="1">
    <source>
        <dbReference type="SAM" id="MobiDB-lite"/>
    </source>
</evidence>
<evidence type="ECO:0000313" key="4">
    <source>
        <dbReference type="Proteomes" id="UP000519004"/>
    </source>
</evidence>
<feature type="compositionally biased region" description="Basic and acidic residues" evidence="1">
    <location>
        <begin position="201"/>
        <end position="219"/>
    </location>
</feature>
<dbReference type="CDD" id="cd04221">
    <property type="entry name" value="MauL"/>
    <property type="match status" value="1"/>
</dbReference>
<dbReference type="AlphaFoldDB" id="A0A7W7V971"/>
<keyword evidence="4" id="KW-1185">Reference proteome</keyword>
<dbReference type="InterPro" id="IPR034242">
    <property type="entry name" value="MauL"/>
</dbReference>
<reference evidence="3 4" key="1">
    <citation type="submission" date="2020-08" db="EMBL/GenBank/DDBJ databases">
        <title>Genomic Encyclopedia of Type Strains, Phase IV (KMG-IV): sequencing the most valuable type-strain genomes for metagenomic binning, comparative biology and taxonomic classification.</title>
        <authorList>
            <person name="Goeker M."/>
        </authorList>
    </citation>
    <scope>NUCLEOTIDE SEQUENCE [LARGE SCALE GENOMIC DNA]</scope>
    <source>
        <strain evidence="3 4">DSM 25897</strain>
    </source>
</reference>
<feature type="region of interest" description="Disordered" evidence="1">
    <location>
        <begin position="192"/>
        <end position="219"/>
    </location>
</feature>
<keyword evidence="2" id="KW-0732">Signal</keyword>
<dbReference type="SUPFAM" id="SSF49503">
    <property type="entry name" value="Cupredoxins"/>
    <property type="match status" value="1"/>
</dbReference>
<comment type="caution">
    <text evidence="3">The sequence shown here is derived from an EMBL/GenBank/DDBJ whole genome shotgun (WGS) entry which is preliminary data.</text>
</comment>
<feature type="signal peptide" evidence="2">
    <location>
        <begin position="1"/>
        <end position="23"/>
    </location>
</feature>
<protein>
    <submittedName>
        <fullName evidence="3">Plastocyanin</fullName>
    </submittedName>
</protein>
<evidence type="ECO:0000256" key="2">
    <source>
        <dbReference type="SAM" id="SignalP"/>
    </source>
</evidence>
<feature type="chain" id="PRO_5030966474" evidence="2">
    <location>
        <begin position="24"/>
        <end position="219"/>
    </location>
</feature>
<accession>A0A7W7V971</accession>